<evidence type="ECO:0000313" key="10">
    <source>
        <dbReference type="Proteomes" id="UP000009286"/>
    </source>
</evidence>
<evidence type="ECO:0000256" key="4">
    <source>
        <dbReference type="ARBA" id="ARBA00022692"/>
    </source>
</evidence>
<dbReference type="KEGG" id="mai:MICA_1864"/>
<comment type="subcellular location">
    <subcellularLocation>
        <location evidence="1">Cell membrane</location>
        <topology evidence="1">Multi-pass membrane protein</topology>
    </subcellularLocation>
</comment>
<evidence type="ECO:0000256" key="7">
    <source>
        <dbReference type="ARBA" id="ARBA00023136"/>
    </source>
</evidence>
<accession>G2KM81</accession>
<evidence type="ECO:0000256" key="1">
    <source>
        <dbReference type="ARBA" id="ARBA00004651"/>
    </source>
</evidence>
<evidence type="ECO:0000313" key="9">
    <source>
        <dbReference type="EMBL" id="AEP10175.1"/>
    </source>
</evidence>
<reference evidence="9 10" key="1">
    <citation type="journal article" date="2011" name="BMC Genomics">
        <title>Genomic insights into an obligate epibiotic bacterial predator: Micavibrio aeruginosavorus ARL-13.</title>
        <authorList>
            <person name="Wang Z."/>
            <person name="Kadouri D."/>
            <person name="Wu M."/>
        </authorList>
    </citation>
    <scope>NUCLEOTIDE SEQUENCE [LARGE SCALE GENOMIC DNA]</scope>
    <source>
        <strain evidence="9 10">ARL-13</strain>
    </source>
</reference>
<dbReference type="GO" id="GO:0008360">
    <property type="term" value="P:regulation of cell shape"/>
    <property type="evidence" value="ECO:0007669"/>
    <property type="project" value="UniProtKB-KW"/>
</dbReference>
<keyword evidence="3" id="KW-1003">Cell membrane</keyword>
<protein>
    <submittedName>
        <fullName evidence="9">Rod shape-determining protein MreD</fullName>
    </submittedName>
</protein>
<name>G2KM81_MICAA</name>
<evidence type="ECO:0000256" key="6">
    <source>
        <dbReference type="ARBA" id="ARBA00022989"/>
    </source>
</evidence>
<feature type="transmembrane region" description="Helical" evidence="8">
    <location>
        <begin position="119"/>
        <end position="141"/>
    </location>
</feature>
<proteinExistence type="inferred from homology"/>
<dbReference type="STRING" id="856793.MICA_1864"/>
<feature type="transmembrane region" description="Helical" evidence="8">
    <location>
        <begin position="86"/>
        <end position="107"/>
    </location>
</feature>
<keyword evidence="4 8" id="KW-0812">Transmembrane</keyword>
<evidence type="ECO:0000256" key="2">
    <source>
        <dbReference type="ARBA" id="ARBA00007776"/>
    </source>
</evidence>
<keyword evidence="7 8" id="KW-0472">Membrane</keyword>
<evidence type="ECO:0000256" key="5">
    <source>
        <dbReference type="ARBA" id="ARBA00022960"/>
    </source>
</evidence>
<dbReference type="GO" id="GO:0005886">
    <property type="term" value="C:plasma membrane"/>
    <property type="evidence" value="ECO:0007669"/>
    <property type="project" value="UniProtKB-SubCell"/>
</dbReference>
<evidence type="ECO:0000256" key="3">
    <source>
        <dbReference type="ARBA" id="ARBA00022475"/>
    </source>
</evidence>
<organism evidence="9 10">
    <name type="scientific">Micavibrio aeruginosavorus (strain ARL-13)</name>
    <dbReference type="NCBI Taxonomy" id="856793"/>
    <lineage>
        <taxon>Bacteria</taxon>
        <taxon>Pseudomonadati</taxon>
        <taxon>Bdellovibrionota</taxon>
        <taxon>Bdellovibrionia</taxon>
        <taxon>Bdellovibrionales</taxon>
        <taxon>Pseudobdellovibrionaceae</taxon>
        <taxon>Micavibrio</taxon>
    </lineage>
</organism>
<dbReference type="eggNOG" id="ENOG5032U20">
    <property type="taxonomic scope" value="Bacteria"/>
</dbReference>
<evidence type="ECO:0000256" key="8">
    <source>
        <dbReference type="SAM" id="Phobius"/>
    </source>
</evidence>
<feature type="transmembrane region" description="Helical" evidence="8">
    <location>
        <begin position="46"/>
        <end position="74"/>
    </location>
</feature>
<dbReference type="InterPro" id="IPR007227">
    <property type="entry name" value="Cell_shape_determining_MreD"/>
</dbReference>
<keyword evidence="5" id="KW-0133">Cell shape</keyword>
<dbReference type="AlphaFoldDB" id="G2KM81"/>
<keyword evidence="10" id="KW-1185">Reference proteome</keyword>
<dbReference type="NCBIfam" id="TIGR03426">
    <property type="entry name" value="shape_MreD"/>
    <property type="match status" value="1"/>
</dbReference>
<dbReference type="Pfam" id="PF04093">
    <property type="entry name" value="MreD"/>
    <property type="match status" value="1"/>
</dbReference>
<dbReference type="EMBL" id="CP002382">
    <property type="protein sequence ID" value="AEP10175.1"/>
    <property type="molecule type" value="Genomic_DNA"/>
</dbReference>
<sequence length="148" mass="16482">MAVLFLLNVTALPVPYMGVVKPFLVLMPVYYWAVYRPTLMPPALCFIVGILLDMISGTALGVNAISFVLVQMIVRDQRRFLMAQPYITTWAVFSFVVGGVALLQWGLYGLVDMVWGPLMPVMVAAAMTVFLFPVITLFLILTHRLLPS</sequence>
<gene>
    <name evidence="9" type="primary">mreD</name>
    <name evidence="9" type="ordered locus">MICA_1864</name>
</gene>
<dbReference type="HOGENOM" id="CLU_122712_0_0_5"/>
<dbReference type="Proteomes" id="UP000009286">
    <property type="component" value="Chromosome"/>
</dbReference>
<keyword evidence="6 8" id="KW-1133">Transmembrane helix</keyword>
<comment type="similarity">
    <text evidence="2">Belongs to the MreD family.</text>
</comment>